<evidence type="ECO:0000256" key="23">
    <source>
        <dbReference type="SAM" id="MobiDB-lite"/>
    </source>
</evidence>
<dbReference type="SUPFAM" id="SSF57903">
    <property type="entry name" value="FYVE/PHD zinc finger"/>
    <property type="match status" value="1"/>
</dbReference>
<feature type="compositionally biased region" description="Basic residues" evidence="23">
    <location>
        <begin position="470"/>
        <end position="483"/>
    </location>
</feature>
<feature type="domain" description="JmjC" evidence="25">
    <location>
        <begin position="144"/>
        <end position="310"/>
    </location>
</feature>
<dbReference type="Gene3D" id="2.30.30.140">
    <property type="match status" value="1"/>
</dbReference>
<sequence length="956" mass="108724">MAGAEVHTAANPTCKIMTFRPTMEEFKDFNKYLVYMESQGAHRAGLAKVIPPKGWKPRRTYDDIDDLVIDAPIQQMVAGQSGLFIQYNIQKKPLTVQEFRRLANSDMYCTPRYLNYEDLERKYWKNLTFVSPIYGADVSGSLYDEDVDEWNIAHLNSILDVIEEDCGVSIQGVNTPYLYFGMWKTTFSWHTEDMDLYSINYLHFGEPKSWYAIPPEHGKRLERLATGFFPSSIKGCEAFLRHKMTLISPSVLKKYGIPFDKITQEAGEFMITFPYGYHAGFNHGFNCAESTNFATLRWIDYGKVATQCTCSKDMVKISMEPFVKRFQPDRYANWMLGKDSTSIDHTLATPSTTPELQSWLQRRRKTNSGNKGYFVYIHAMFILFSLRLHSDTAVSPLRTGDGEQDRVSDMEEGGSDDDEAEQHSAKRESSSDSSDDDDDDEEEEINDTNNYKCNESGLEPGEYPALSMKRTTKSWRHPLRKPTARAVPTAVKQQVASDDEPPEASLAEEEGQEMEAWAKPLVYLWQNKKSCFSTEREYNAHAATMQPYCAVCTLFMPYYQVKGRSLFSTFPALNVVKVQSKPLIPEICFSFREENCPPTPTNPLLQEDGTSPLLYCQSCCLQVHASCYGVSADDISEQWSCDRCTEGNFTAECCLCNLRGGALKKTQNDKWAHVMCAVALPEARFSNESKRSPIDTSRIPMQRYKLKCIYCRKRCAGKRHSGACIQCSCGRCPTSFHVTCAHAAGVIMEPDDWPYVVSITCHRHQSRSSSAVSYRTANQASISLGQTVISKHKNLRYYSSKVTQITSQTFYEVMFDDGSFSNDTYPEDIVSRDCVNLGAPEVGEAVQVKWPDGLFYSAKYLGSNVSYMYQVEFEDGSQVLAKREDVYTLDEDLPKKVKRRLSTASSMRFQDAFFTTQGERKRQRTPNSRFQKDYVALPGLRTTAKSTWEQRSHKGK</sequence>
<dbReference type="CDD" id="cd20465">
    <property type="entry name" value="Tudor_JMJD2C_rpt1"/>
    <property type="match status" value="1"/>
</dbReference>
<dbReference type="FunFam" id="2.60.120.650:FF:000003">
    <property type="entry name" value="Lysine-specific demethylase 4D"/>
    <property type="match status" value="1"/>
</dbReference>
<evidence type="ECO:0000256" key="18">
    <source>
        <dbReference type="ARBA" id="ARBA00054423"/>
    </source>
</evidence>
<dbReference type="InterPro" id="IPR002999">
    <property type="entry name" value="Tudor"/>
</dbReference>
<dbReference type="FunFam" id="3.30.40.10:FF:000029">
    <property type="entry name" value="lysine-specific demethylase 4C isoform X1"/>
    <property type="match status" value="1"/>
</dbReference>
<evidence type="ECO:0000256" key="2">
    <source>
        <dbReference type="ARBA" id="ARBA00004123"/>
    </source>
</evidence>
<dbReference type="Pfam" id="PF18104">
    <property type="entry name" value="Tudor_2"/>
    <property type="match status" value="2"/>
</dbReference>
<feature type="domain" description="JmjN" evidence="24">
    <location>
        <begin position="16"/>
        <end position="58"/>
    </location>
</feature>
<feature type="compositionally biased region" description="Acidic residues" evidence="23">
    <location>
        <begin position="433"/>
        <end position="446"/>
    </location>
</feature>
<evidence type="ECO:0000256" key="20">
    <source>
        <dbReference type="ARBA" id="ARBA00076122"/>
    </source>
</evidence>
<evidence type="ECO:0000256" key="13">
    <source>
        <dbReference type="ARBA" id="ARBA00023004"/>
    </source>
</evidence>
<keyword evidence="10" id="KW-0223">Dioxygenase</keyword>
<dbReference type="PROSITE" id="PS51184">
    <property type="entry name" value="JMJC"/>
    <property type="match status" value="1"/>
</dbReference>
<keyword evidence="16" id="KW-0539">Nucleus</keyword>
<evidence type="ECO:0000259" key="24">
    <source>
        <dbReference type="PROSITE" id="PS51183"/>
    </source>
</evidence>
<evidence type="ECO:0000259" key="25">
    <source>
        <dbReference type="PROSITE" id="PS51184"/>
    </source>
</evidence>
<keyword evidence="8" id="KW-0862">Zinc</keyword>
<feature type="region of interest" description="Disordered" evidence="23">
    <location>
        <begin position="396"/>
        <end position="512"/>
    </location>
</feature>
<evidence type="ECO:0000256" key="3">
    <source>
        <dbReference type="ARBA" id="ARBA00009711"/>
    </source>
</evidence>
<dbReference type="InterPro" id="IPR034732">
    <property type="entry name" value="EPHD"/>
</dbReference>
<dbReference type="Pfam" id="PF02375">
    <property type="entry name" value="JmjN"/>
    <property type="match status" value="1"/>
</dbReference>
<evidence type="ECO:0000256" key="5">
    <source>
        <dbReference type="ARBA" id="ARBA00022723"/>
    </source>
</evidence>
<dbReference type="PROSITE" id="PS51183">
    <property type="entry name" value="JMJN"/>
    <property type="match status" value="1"/>
</dbReference>
<keyword evidence="14" id="KW-0805">Transcription regulation</keyword>
<dbReference type="SMART" id="SM00558">
    <property type="entry name" value="JmjC"/>
    <property type="match status" value="1"/>
</dbReference>
<reference evidence="27" key="2">
    <citation type="submission" date="2025-08" db="UniProtKB">
        <authorList>
            <consortium name="Ensembl"/>
        </authorList>
    </citation>
    <scope>IDENTIFICATION</scope>
</reference>
<keyword evidence="5" id="KW-0479">Metal-binding</keyword>
<dbReference type="InterPro" id="IPR040477">
    <property type="entry name" value="KDM4-like_Tudor"/>
</dbReference>
<dbReference type="SMART" id="SM00545">
    <property type="entry name" value="JmjN"/>
    <property type="match status" value="1"/>
</dbReference>
<feature type="domain" description="PHD-type" evidence="26">
    <location>
        <begin position="650"/>
        <end position="765"/>
    </location>
</feature>
<dbReference type="PROSITE" id="PS51805">
    <property type="entry name" value="EPHD"/>
    <property type="match status" value="1"/>
</dbReference>
<dbReference type="Gene3D" id="3.30.40.10">
    <property type="entry name" value="Zinc/RING finger domain, C3HC4 (zinc finger)"/>
    <property type="match status" value="2"/>
</dbReference>
<reference evidence="27" key="1">
    <citation type="submission" date="2018-05" db="EMBL/GenBank/DDBJ databases">
        <authorList>
            <person name="Datahose"/>
        </authorList>
    </citation>
    <scope>NUCLEOTIDE SEQUENCE</scope>
</reference>
<evidence type="ECO:0000256" key="9">
    <source>
        <dbReference type="ARBA" id="ARBA00022853"/>
    </source>
</evidence>
<dbReference type="GO" id="GO:0051864">
    <property type="term" value="F:histone H3K36 demethylase activity"/>
    <property type="evidence" value="ECO:0007669"/>
    <property type="project" value="TreeGrafter"/>
</dbReference>
<dbReference type="InterPro" id="IPR001965">
    <property type="entry name" value="Znf_PHD"/>
</dbReference>
<evidence type="ECO:0000256" key="1">
    <source>
        <dbReference type="ARBA" id="ARBA00001954"/>
    </source>
</evidence>
<comment type="function">
    <text evidence="18">Histone demethylase that specifically demethylates 'Lys-9' of histone H3, thereby playing a role in histone code. Does not demethylate histone H3 'Lys-4', H3 'Lys-27', H3 'Lys-36' nor H4 'Lys-20'. Only able to demethylate trimethylated H3 'Lys-9', with a weaker activity than KDM4A, KDM4C and KDM4D. Demethylation of Lys residue generates formaldehyde and succinate. Plays a critical role in the development of the central nervous system (CNS).</text>
</comment>
<accession>A0AAX7URV0</accession>
<dbReference type="GO" id="GO:0000785">
    <property type="term" value="C:chromatin"/>
    <property type="evidence" value="ECO:0007669"/>
    <property type="project" value="TreeGrafter"/>
</dbReference>
<dbReference type="InterPro" id="IPR003349">
    <property type="entry name" value="JmjN"/>
</dbReference>
<dbReference type="SUPFAM" id="SSF51197">
    <property type="entry name" value="Clavaminate synthase-like"/>
    <property type="match status" value="1"/>
</dbReference>
<dbReference type="InterPro" id="IPR003347">
    <property type="entry name" value="JmjC_dom"/>
</dbReference>
<dbReference type="PANTHER" id="PTHR10694:SF104">
    <property type="entry name" value="LYSINE-SPECIFIC DEMETHYLASE 4C"/>
    <property type="match status" value="1"/>
</dbReference>
<dbReference type="Gene3D" id="3.10.330.70">
    <property type="match status" value="1"/>
</dbReference>
<dbReference type="GO" id="GO:0010468">
    <property type="term" value="P:regulation of gene expression"/>
    <property type="evidence" value="ECO:0007669"/>
    <property type="project" value="TreeGrafter"/>
</dbReference>
<name>A0AAX7URV0_ASTCA</name>
<comment type="catalytic activity">
    <reaction evidence="17">
        <text>N(6),N(6),N(6)-trimethyl-L-lysyl(9)-[histone H3] + 2 2-oxoglutarate + 2 O2 = N(6)-methyl-L-lysyl(9)-[histone H3] + 2 formaldehyde + 2 succinate + 2 CO2</text>
        <dbReference type="Rhea" id="RHEA:60200"/>
        <dbReference type="Rhea" id="RHEA-COMP:15538"/>
        <dbReference type="Rhea" id="RHEA-COMP:15542"/>
        <dbReference type="ChEBI" id="CHEBI:15379"/>
        <dbReference type="ChEBI" id="CHEBI:16526"/>
        <dbReference type="ChEBI" id="CHEBI:16810"/>
        <dbReference type="ChEBI" id="CHEBI:16842"/>
        <dbReference type="ChEBI" id="CHEBI:30031"/>
        <dbReference type="ChEBI" id="CHEBI:61929"/>
        <dbReference type="ChEBI" id="CHEBI:61961"/>
        <dbReference type="EC" id="1.14.11.66"/>
    </reaction>
</comment>
<evidence type="ECO:0000259" key="26">
    <source>
        <dbReference type="PROSITE" id="PS51805"/>
    </source>
</evidence>
<dbReference type="PANTHER" id="PTHR10694">
    <property type="entry name" value="LYSINE-SPECIFIC DEMETHYLASE"/>
    <property type="match status" value="1"/>
</dbReference>
<evidence type="ECO:0000313" key="28">
    <source>
        <dbReference type="Proteomes" id="UP000265100"/>
    </source>
</evidence>
<dbReference type="InterPro" id="IPR011011">
    <property type="entry name" value="Znf_FYVE_PHD"/>
</dbReference>
<evidence type="ECO:0000256" key="21">
    <source>
        <dbReference type="ARBA" id="ARBA00080011"/>
    </source>
</evidence>
<evidence type="ECO:0000256" key="10">
    <source>
        <dbReference type="ARBA" id="ARBA00022964"/>
    </source>
</evidence>
<dbReference type="GO" id="GO:0140684">
    <property type="term" value="F:histone H3K9me2/H3K9me3 demethylase activity"/>
    <property type="evidence" value="ECO:0007669"/>
    <property type="project" value="UniProtKB-EC"/>
</dbReference>
<feature type="compositionally biased region" description="Acidic residues" evidence="23">
    <location>
        <begin position="497"/>
        <end position="512"/>
    </location>
</feature>
<dbReference type="Pfam" id="PF02373">
    <property type="entry name" value="JmjC"/>
    <property type="match status" value="1"/>
</dbReference>
<feature type="compositionally biased region" description="Basic and acidic residues" evidence="23">
    <location>
        <begin position="400"/>
        <end position="409"/>
    </location>
</feature>
<evidence type="ECO:0000256" key="12">
    <source>
        <dbReference type="ARBA" id="ARBA00023002"/>
    </source>
</evidence>
<dbReference type="SMART" id="SM00333">
    <property type="entry name" value="TUDOR"/>
    <property type="match status" value="2"/>
</dbReference>
<dbReference type="FunFam" id="3.10.330.70:FF:000001">
    <property type="entry name" value="Putative lysine-specific demethylase 4a"/>
    <property type="match status" value="1"/>
</dbReference>
<evidence type="ECO:0000256" key="8">
    <source>
        <dbReference type="ARBA" id="ARBA00022833"/>
    </source>
</evidence>
<dbReference type="GeneTree" id="ENSGT00940000166168"/>
<gene>
    <name evidence="27" type="primary">KDM4C</name>
</gene>
<evidence type="ECO:0000256" key="19">
    <source>
        <dbReference type="ARBA" id="ARBA00069270"/>
    </source>
</evidence>
<evidence type="ECO:0000256" key="7">
    <source>
        <dbReference type="ARBA" id="ARBA00022771"/>
    </source>
</evidence>
<evidence type="ECO:0000256" key="17">
    <source>
        <dbReference type="ARBA" id="ARBA00049349"/>
    </source>
</evidence>
<dbReference type="SMART" id="SM00249">
    <property type="entry name" value="PHD"/>
    <property type="match status" value="2"/>
</dbReference>
<comment type="subcellular location">
    <subcellularLocation>
        <location evidence="2">Nucleus</location>
    </subcellularLocation>
</comment>
<keyword evidence="28" id="KW-1185">Reference proteome</keyword>
<keyword evidence="7" id="KW-0863">Zinc-finger</keyword>
<evidence type="ECO:0000256" key="22">
    <source>
        <dbReference type="ARBA" id="ARBA00082446"/>
    </source>
</evidence>
<dbReference type="Gene3D" id="2.60.120.650">
    <property type="entry name" value="Cupin"/>
    <property type="match status" value="1"/>
</dbReference>
<dbReference type="GO" id="GO:0008270">
    <property type="term" value="F:zinc ion binding"/>
    <property type="evidence" value="ECO:0007669"/>
    <property type="project" value="UniProtKB-KW"/>
</dbReference>
<evidence type="ECO:0000313" key="27">
    <source>
        <dbReference type="Ensembl" id="ENSACLP00000071487.1"/>
    </source>
</evidence>
<comment type="cofactor">
    <cofactor evidence="1">
        <name>Fe(2+)</name>
        <dbReference type="ChEBI" id="CHEBI:29033"/>
    </cofactor>
</comment>
<evidence type="ECO:0000256" key="11">
    <source>
        <dbReference type="ARBA" id="ARBA00022990"/>
    </source>
</evidence>
<evidence type="ECO:0000256" key="4">
    <source>
        <dbReference type="ARBA" id="ARBA00012900"/>
    </source>
</evidence>
<keyword evidence="12" id="KW-0560">Oxidoreductase</keyword>
<organism evidence="27 28">
    <name type="scientific">Astatotilapia calliptera</name>
    <name type="common">Eastern happy</name>
    <name type="synonym">Chromis callipterus</name>
    <dbReference type="NCBI Taxonomy" id="8154"/>
    <lineage>
        <taxon>Eukaryota</taxon>
        <taxon>Metazoa</taxon>
        <taxon>Chordata</taxon>
        <taxon>Craniata</taxon>
        <taxon>Vertebrata</taxon>
        <taxon>Euteleostomi</taxon>
        <taxon>Actinopterygii</taxon>
        <taxon>Neopterygii</taxon>
        <taxon>Teleostei</taxon>
        <taxon>Neoteleostei</taxon>
        <taxon>Acanthomorphata</taxon>
        <taxon>Ovalentaria</taxon>
        <taxon>Cichlomorphae</taxon>
        <taxon>Cichliformes</taxon>
        <taxon>Cichlidae</taxon>
        <taxon>African cichlids</taxon>
        <taxon>Pseudocrenilabrinae</taxon>
        <taxon>Haplochromini</taxon>
        <taxon>Astatotilapia</taxon>
    </lineage>
</organism>
<dbReference type="InterPro" id="IPR013083">
    <property type="entry name" value="Znf_RING/FYVE/PHD"/>
</dbReference>
<evidence type="ECO:0000256" key="6">
    <source>
        <dbReference type="ARBA" id="ARBA00022737"/>
    </source>
</evidence>
<dbReference type="Ensembl" id="ENSACLT00000077934.1">
    <property type="protein sequence ID" value="ENSACLP00000071487.1"/>
    <property type="gene ID" value="ENSACLG00000011182.2"/>
</dbReference>
<keyword evidence="6" id="KW-0677">Repeat</keyword>
<dbReference type="EC" id="1.14.11.66" evidence="4"/>
<dbReference type="Pfam" id="PF13831">
    <property type="entry name" value="PHD_2"/>
    <property type="match status" value="1"/>
</dbReference>
<proteinExistence type="inferred from homology"/>
<keyword evidence="9" id="KW-0156">Chromatin regulator</keyword>
<feature type="compositionally biased region" description="Acidic residues" evidence="23">
    <location>
        <begin position="410"/>
        <end position="420"/>
    </location>
</feature>
<evidence type="ECO:0000256" key="14">
    <source>
        <dbReference type="ARBA" id="ARBA00023015"/>
    </source>
</evidence>
<dbReference type="InterPro" id="IPR019787">
    <property type="entry name" value="Znf_PHD-finger"/>
</dbReference>
<dbReference type="GO" id="GO:0005634">
    <property type="term" value="C:nucleus"/>
    <property type="evidence" value="ECO:0007669"/>
    <property type="project" value="UniProtKB-SubCell"/>
</dbReference>
<keyword evidence="13" id="KW-0408">Iron</keyword>
<dbReference type="AlphaFoldDB" id="A0AAX7URV0"/>
<dbReference type="Proteomes" id="UP000265100">
    <property type="component" value="Chromosome 6"/>
</dbReference>
<keyword evidence="15" id="KW-0804">Transcription</keyword>
<dbReference type="SUPFAM" id="SSF63748">
    <property type="entry name" value="Tudor/PWWP/MBT"/>
    <property type="match status" value="2"/>
</dbReference>
<reference evidence="27" key="3">
    <citation type="submission" date="2025-09" db="UniProtKB">
        <authorList>
            <consortium name="Ensembl"/>
        </authorList>
    </citation>
    <scope>IDENTIFICATION</scope>
</reference>
<keyword evidence="11" id="KW-0007">Acetylation</keyword>
<dbReference type="Pfam" id="PF13832">
    <property type="entry name" value="zf-HC5HC2H_2"/>
    <property type="match status" value="1"/>
</dbReference>
<evidence type="ECO:0000256" key="15">
    <source>
        <dbReference type="ARBA" id="ARBA00023163"/>
    </source>
</evidence>
<evidence type="ECO:0000256" key="16">
    <source>
        <dbReference type="ARBA" id="ARBA00023242"/>
    </source>
</evidence>
<comment type="similarity">
    <text evidence="3">Belongs to the JHDM3 histone demethylase family.</text>
</comment>
<feature type="compositionally biased region" description="Basic and acidic residues" evidence="23">
    <location>
        <begin position="421"/>
        <end position="430"/>
    </location>
</feature>
<protein>
    <recommendedName>
        <fullName evidence="19">Lysine-specific demethylase 4B</fullName>
        <ecNumber evidence="4">1.14.11.66</ecNumber>
    </recommendedName>
    <alternativeName>
        <fullName evidence="20">JmjC domain-containing histone demethylation protein 3B</fullName>
    </alternativeName>
    <alternativeName>
        <fullName evidence="21">Jumonji domain-containing protein 2B</fullName>
    </alternativeName>
    <alternativeName>
        <fullName evidence="22">[histone H3]-trimethyl-L-lysine(9) demethylase 4B</fullName>
    </alternativeName>
</protein>